<proteinExistence type="predicted"/>
<feature type="compositionally biased region" description="Polar residues" evidence="1">
    <location>
        <begin position="66"/>
        <end position="75"/>
    </location>
</feature>
<dbReference type="Proteomes" id="UP000594681">
    <property type="component" value="Chromosome"/>
</dbReference>
<gene>
    <name evidence="2" type="ORF">G7Y31_06600</name>
</gene>
<evidence type="ECO:0000313" key="3">
    <source>
        <dbReference type="Proteomes" id="UP000594681"/>
    </source>
</evidence>
<dbReference type="EMBL" id="CP064954">
    <property type="protein sequence ID" value="QPK78254.1"/>
    <property type="molecule type" value="Genomic_DNA"/>
</dbReference>
<feature type="region of interest" description="Disordered" evidence="1">
    <location>
        <begin position="66"/>
        <end position="85"/>
    </location>
</feature>
<evidence type="ECO:0000256" key="1">
    <source>
        <dbReference type="SAM" id="MobiDB-lite"/>
    </source>
</evidence>
<accession>A0A7T0KD26</accession>
<dbReference type="Pfam" id="PF16945">
    <property type="entry name" value="Phage_r1t_holin"/>
    <property type="match status" value="1"/>
</dbReference>
<name>A0A7T0KD26_9CORY</name>
<dbReference type="RefSeq" id="WP_165006310.1">
    <property type="nucleotide sequence ID" value="NZ_CP064954.1"/>
</dbReference>
<keyword evidence="3" id="KW-1185">Reference proteome</keyword>
<dbReference type="InterPro" id="IPR020109">
    <property type="entry name" value="Holin_r1t"/>
</dbReference>
<reference evidence="2 3" key="1">
    <citation type="submission" date="2020-11" db="EMBL/GenBank/DDBJ databases">
        <title>Corynebacterium sp. ZJ-599.</title>
        <authorList>
            <person name="Zhou J."/>
        </authorList>
    </citation>
    <scope>NUCLEOTIDE SEQUENCE [LARGE SCALE GENOMIC DNA]</scope>
    <source>
        <strain evidence="2 3">ZJ-599</strain>
    </source>
</reference>
<dbReference type="KEGG" id="cliz:G7Y31_06600"/>
<dbReference type="AlphaFoldDB" id="A0A7T0KD26"/>
<organism evidence="2 3">
    <name type="scientific">Corynebacterium lizhenjunii</name>
    <dbReference type="NCBI Taxonomy" id="2709394"/>
    <lineage>
        <taxon>Bacteria</taxon>
        <taxon>Bacillati</taxon>
        <taxon>Actinomycetota</taxon>
        <taxon>Actinomycetes</taxon>
        <taxon>Mycobacteriales</taxon>
        <taxon>Corynebacteriaceae</taxon>
        <taxon>Corynebacterium</taxon>
    </lineage>
</organism>
<protein>
    <submittedName>
        <fullName evidence="2">Holin</fullName>
    </submittedName>
</protein>
<evidence type="ECO:0000313" key="2">
    <source>
        <dbReference type="EMBL" id="QPK78254.1"/>
    </source>
</evidence>
<sequence length="85" mass="8864">MSTHFLRDLAERALKTFAQSLLAVLTVGVPVWDLDWHSAIGIASTATIISILTSLASVGAGQPGTASLIDTTPTSGGRHRAGYDE</sequence>